<sequence>MVTCATTAKHLAQIIILGAQVVGRAFTRALKQEFAASQAAAKRAGGGRAGAEKAATNIRLGMSIEEAKQILNLDKVDAEKLEKSYEHLFSVNDKSKGGSFYLQSKVVRAKERLDEEIKVAQATGKPKETSSQSSDQT</sequence>
<gene>
    <name evidence="11" type="primary">LOC106462724</name>
</gene>
<comment type="similarity">
    <text evidence="2">Belongs to the TIM16/PAM16 family.</text>
</comment>
<keyword evidence="6" id="KW-0811">Translocation</keyword>
<evidence type="ECO:0000256" key="8">
    <source>
        <dbReference type="ARBA" id="ARBA00023136"/>
    </source>
</evidence>
<keyword evidence="3" id="KW-0813">Transport</keyword>
<evidence type="ECO:0000256" key="7">
    <source>
        <dbReference type="ARBA" id="ARBA00023128"/>
    </source>
</evidence>
<keyword evidence="8" id="KW-0472">Membrane</keyword>
<keyword evidence="5" id="KW-0653">Protein transport</keyword>
<organism evidence="10 11">
    <name type="scientific">Limulus polyphemus</name>
    <name type="common">Atlantic horseshoe crab</name>
    <dbReference type="NCBI Taxonomy" id="6850"/>
    <lineage>
        <taxon>Eukaryota</taxon>
        <taxon>Metazoa</taxon>
        <taxon>Ecdysozoa</taxon>
        <taxon>Arthropoda</taxon>
        <taxon>Chelicerata</taxon>
        <taxon>Merostomata</taxon>
        <taxon>Xiphosura</taxon>
        <taxon>Limulidae</taxon>
        <taxon>Limulus</taxon>
    </lineage>
</organism>
<dbReference type="InterPro" id="IPR005341">
    <property type="entry name" value="Tim16"/>
</dbReference>
<dbReference type="Proteomes" id="UP000694941">
    <property type="component" value="Unplaced"/>
</dbReference>
<dbReference type="Gene3D" id="1.10.287.110">
    <property type="entry name" value="DnaJ domain"/>
    <property type="match status" value="1"/>
</dbReference>
<protein>
    <submittedName>
        <fullName evidence="11">Mitochondrial import inner membrane translocase subunit tim16-A-like isoform X1</fullName>
    </submittedName>
</protein>
<dbReference type="RefSeq" id="XP_022245754.1">
    <property type="nucleotide sequence ID" value="XM_022390046.1"/>
</dbReference>
<evidence type="ECO:0000256" key="1">
    <source>
        <dbReference type="ARBA" id="ARBA00004637"/>
    </source>
</evidence>
<evidence type="ECO:0000256" key="5">
    <source>
        <dbReference type="ARBA" id="ARBA00022927"/>
    </source>
</evidence>
<evidence type="ECO:0000313" key="10">
    <source>
        <dbReference type="Proteomes" id="UP000694941"/>
    </source>
</evidence>
<evidence type="ECO:0000256" key="6">
    <source>
        <dbReference type="ARBA" id="ARBA00023010"/>
    </source>
</evidence>
<dbReference type="Pfam" id="PF03656">
    <property type="entry name" value="Pam16"/>
    <property type="match status" value="1"/>
</dbReference>
<proteinExistence type="inferred from homology"/>
<dbReference type="PANTHER" id="PTHR12388:SF0">
    <property type="entry name" value="MITOCHONDRIAL IMPORT INNER MEMBRANE TRANSLOCASE SUBUNIT TIM16"/>
    <property type="match status" value="1"/>
</dbReference>
<dbReference type="GeneID" id="106462724"/>
<keyword evidence="7" id="KW-0496">Mitochondrion</keyword>
<evidence type="ECO:0000256" key="4">
    <source>
        <dbReference type="ARBA" id="ARBA00022792"/>
    </source>
</evidence>
<accession>A0ABM1SQ48</accession>
<comment type="subcellular location">
    <subcellularLocation>
        <location evidence="1">Mitochondrion inner membrane</location>
        <topology evidence="1">Peripheral membrane protein</topology>
    </subcellularLocation>
</comment>
<evidence type="ECO:0000256" key="2">
    <source>
        <dbReference type="ARBA" id="ARBA00008817"/>
    </source>
</evidence>
<evidence type="ECO:0000256" key="9">
    <source>
        <dbReference type="SAM" id="MobiDB-lite"/>
    </source>
</evidence>
<keyword evidence="4" id="KW-0999">Mitochondrion inner membrane</keyword>
<name>A0ABM1SQ48_LIMPO</name>
<evidence type="ECO:0000256" key="3">
    <source>
        <dbReference type="ARBA" id="ARBA00022448"/>
    </source>
</evidence>
<dbReference type="PANTHER" id="PTHR12388">
    <property type="entry name" value="MITOCHONDRIA ASSOCIATED GRANULOCYTE MACROPHAGE CSF SIGNALING MOLECULE"/>
    <property type="match status" value="1"/>
</dbReference>
<evidence type="ECO:0000313" key="11">
    <source>
        <dbReference type="RefSeq" id="XP_022245754.1"/>
    </source>
</evidence>
<reference evidence="11" key="1">
    <citation type="submission" date="2025-08" db="UniProtKB">
        <authorList>
            <consortium name="RefSeq"/>
        </authorList>
    </citation>
    <scope>IDENTIFICATION</scope>
    <source>
        <tissue evidence="11">Muscle</tissue>
    </source>
</reference>
<dbReference type="InterPro" id="IPR036869">
    <property type="entry name" value="J_dom_sf"/>
</dbReference>
<keyword evidence="10" id="KW-1185">Reference proteome</keyword>
<feature type="region of interest" description="Disordered" evidence="9">
    <location>
        <begin position="117"/>
        <end position="137"/>
    </location>
</feature>